<protein>
    <submittedName>
        <fullName evidence="2 3">Uncharacterized protein</fullName>
    </submittedName>
</protein>
<reference evidence="4" key="2">
    <citation type="submission" date="2012-11" db="EMBL/GenBank/DDBJ databases">
        <authorList>
            <person name="Kuo A."/>
            <person name="Curtis B.A."/>
            <person name="Tanifuji G."/>
            <person name="Burki F."/>
            <person name="Gruber A."/>
            <person name="Irimia M."/>
            <person name="Maruyama S."/>
            <person name="Arias M.C."/>
            <person name="Ball S.G."/>
            <person name="Gile G.H."/>
            <person name="Hirakawa Y."/>
            <person name="Hopkins J.F."/>
            <person name="Rensing S.A."/>
            <person name="Schmutz J."/>
            <person name="Symeonidi A."/>
            <person name="Elias M."/>
            <person name="Eveleigh R.J."/>
            <person name="Herman E.K."/>
            <person name="Klute M.J."/>
            <person name="Nakayama T."/>
            <person name="Obornik M."/>
            <person name="Reyes-Prieto A."/>
            <person name="Armbrust E.V."/>
            <person name="Aves S.J."/>
            <person name="Beiko R.G."/>
            <person name="Coutinho P."/>
            <person name="Dacks J.B."/>
            <person name="Durnford D.G."/>
            <person name="Fast N.M."/>
            <person name="Green B.R."/>
            <person name="Grisdale C."/>
            <person name="Hempe F."/>
            <person name="Henrissat B."/>
            <person name="Hoppner M.P."/>
            <person name="Ishida K.-I."/>
            <person name="Kim E."/>
            <person name="Koreny L."/>
            <person name="Kroth P.G."/>
            <person name="Liu Y."/>
            <person name="Malik S.-B."/>
            <person name="Maier U.G."/>
            <person name="McRose D."/>
            <person name="Mock T."/>
            <person name="Neilson J.A."/>
            <person name="Onodera N.T."/>
            <person name="Poole A.M."/>
            <person name="Pritham E.J."/>
            <person name="Richards T.A."/>
            <person name="Rocap G."/>
            <person name="Roy S.W."/>
            <person name="Sarai C."/>
            <person name="Schaack S."/>
            <person name="Shirato S."/>
            <person name="Slamovits C.H."/>
            <person name="Spencer D.F."/>
            <person name="Suzuki S."/>
            <person name="Worden A.Z."/>
            <person name="Zauner S."/>
            <person name="Barry K."/>
            <person name="Bell C."/>
            <person name="Bharti A.K."/>
            <person name="Crow J.A."/>
            <person name="Grimwood J."/>
            <person name="Kramer R."/>
            <person name="Lindquist E."/>
            <person name="Lucas S."/>
            <person name="Salamov A."/>
            <person name="McFadden G.I."/>
            <person name="Lane C.E."/>
            <person name="Keeling P.J."/>
            <person name="Gray M.W."/>
            <person name="Grigoriev I.V."/>
            <person name="Archibald J.M."/>
        </authorList>
    </citation>
    <scope>NUCLEOTIDE SEQUENCE</scope>
    <source>
        <strain evidence="4">CCMP2712</strain>
    </source>
</reference>
<feature type="compositionally biased region" description="Acidic residues" evidence="1">
    <location>
        <begin position="83"/>
        <end position="92"/>
    </location>
</feature>
<feature type="region of interest" description="Disordered" evidence="1">
    <location>
        <begin position="63"/>
        <end position="108"/>
    </location>
</feature>
<evidence type="ECO:0000313" key="4">
    <source>
        <dbReference type="Proteomes" id="UP000011087"/>
    </source>
</evidence>
<dbReference type="GeneID" id="17311843"/>
<feature type="compositionally biased region" description="Polar residues" evidence="1">
    <location>
        <begin position="67"/>
        <end position="80"/>
    </location>
</feature>
<dbReference type="RefSeq" id="XP_005842211.1">
    <property type="nucleotide sequence ID" value="XM_005842154.1"/>
</dbReference>
<dbReference type="Proteomes" id="UP000011087">
    <property type="component" value="Unassembled WGS sequence"/>
</dbReference>
<dbReference type="PaxDb" id="55529-EKX55231"/>
<gene>
    <name evidence="2" type="ORF">GUITHDRAFT_99012</name>
</gene>
<sequence length="140" mass="15317">MQEENEFAPGQEVANVNMTWRPHRLQDEGVNVDTWFSPDFIHNMDMEGKPHIASYLNVQLISDDDSQNGTASNSTGNSTAESSEGDDVEEDGVLLPTGGMAFEEDYVGRPPKAHYKRRVLPGVNVDGSVFCGQAQTANSI</sequence>
<evidence type="ECO:0000313" key="2">
    <source>
        <dbReference type="EMBL" id="EKX55231.1"/>
    </source>
</evidence>
<dbReference type="AlphaFoldDB" id="L1K333"/>
<keyword evidence="4" id="KW-1185">Reference proteome</keyword>
<reference evidence="2 4" key="1">
    <citation type="journal article" date="2012" name="Nature">
        <title>Algal genomes reveal evolutionary mosaicism and the fate of nucleomorphs.</title>
        <authorList>
            <consortium name="DOE Joint Genome Institute"/>
            <person name="Curtis B.A."/>
            <person name="Tanifuji G."/>
            <person name="Burki F."/>
            <person name="Gruber A."/>
            <person name="Irimia M."/>
            <person name="Maruyama S."/>
            <person name="Arias M.C."/>
            <person name="Ball S.G."/>
            <person name="Gile G.H."/>
            <person name="Hirakawa Y."/>
            <person name="Hopkins J.F."/>
            <person name="Kuo A."/>
            <person name="Rensing S.A."/>
            <person name="Schmutz J."/>
            <person name="Symeonidi A."/>
            <person name="Elias M."/>
            <person name="Eveleigh R.J."/>
            <person name="Herman E.K."/>
            <person name="Klute M.J."/>
            <person name="Nakayama T."/>
            <person name="Obornik M."/>
            <person name="Reyes-Prieto A."/>
            <person name="Armbrust E.V."/>
            <person name="Aves S.J."/>
            <person name="Beiko R.G."/>
            <person name="Coutinho P."/>
            <person name="Dacks J.B."/>
            <person name="Durnford D.G."/>
            <person name="Fast N.M."/>
            <person name="Green B.R."/>
            <person name="Grisdale C.J."/>
            <person name="Hempel F."/>
            <person name="Henrissat B."/>
            <person name="Hoppner M.P."/>
            <person name="Ishida K."/>
            <person name="Kim E."/>
            <person name="Koreny L."/>
            <person name="Kroth P.G."/>
            <person name="Liu Y."/>
            <person name="Malik S.B."/>
            <person name="Maier U.G."/>
            <person name="McRose D."/>
            <person name="Mock T."/>
            <person name="Neilson J.A."/>
            <person name="Onodera N.T."/>
            <person name="Poole A.M."/>
            <person name="Pritham E.J."/>
            <person name="Richards T.A."/>
            <person name="Rocap G."/>
            <person name="Roy S.W."/>
            <person name="Sarai C."/>
            <person name="Schaack S."/>
            <person name="Shirato S."/>
            <person name="Slamovits C.H."/>
            <person name="Spencer D.F."/>
            <person name="Suzuki S."/>
            <person name="Worden A.Z."/>
            <person name="Zauner S."/>
            <person name="Barry K."/>
            <person name="Bell C."/>
            <person name="Bharti A.K."/>
            <person name="Crow J.A."/>
            <person name="Grimwood J."/>
            <person name="Kramer R."/>
            <person name="Lindquist E."/>
            <person name="Lucas S."/>
            <person name="Salamov A."/>
            <person name="McFadden G.I."/>
            <person name="Lane C.E."/>
            <person name="Keeling P.J."/>
            <person name="Gray M.W."/>
            <person name="Grigoriev I.V."/>
            <person name="Archibald J.M."/>
        </authorList>
    </citation>
    <scope>NUCLEOTIDE SEQUENCE</scope>
    <source>
        <strain evidence="2 4">CCMP2712</strain>
    </source>
</reference>
<dbReference type="KEGG" id="gtt:GUITHDRAFT_99012"/>
<dbReference type="EMBL" id="JH992965">
    <property type="protein sequence ID" value="EKX55231.1"/>
    <property type="molecule type" value="Genomic_DNA"/>
</dbReference>
<proteinExistence type="predicted"/>
<evidence type="ECO:0000256" key="1">
    <source>
        <dbReference type="SAM" id="MobiDB-lite"/>
    </source>
</evidence>
<name>L1K333_GUITC</name>
<dbReference type="EnsemblProtists" id="EKX55231">
    <property type="protein sequence ID" value="EKX55231"/>
    <property type="gene ID" value="GUITHDRAFT_99012"/>
</dbReference>
<evidence type="ECO:0000313" key="3">
    <source>
        <dbReference type="EnsemblProtists" id="EKX55231"/>
    </source>
</evidence>
<organism evidence="2">
    <name type="scientific">Guillardia theta (strain CCMP2712)</name>
    <name type="common">Cryptophyte</name>
    <dbReference type="NCBI Taxonomy" id="905079"/>
    <lineage>
        <taxon>Eukaryota</taxon>
        <taxon>Cryptophyceae</taxon>
        <taxon>Pyrenomonadales</taxon>
        <taxon>Geminigeraceae</taxon>
        <taxon>Guillardia</taxon>
    </lineage>
</organism>
<reference evidence="3" key="3">
    <citation type="submission" date="2016-03" db="UniProtKB">
        <authorList>
            <consortium name="EnsemblProtists"/>
        </authorList>
    </citation>
    <scope>IDENTIFICATION</scope>
</reference>
<dbReference type="HOGENOM" id="CLU_1838970_0_0_1"/>
<accession>L1K333</accession>